<dbReference type="AlphaFoldDB" id="A0A6N7J1H5"/>
<dbReference type="PANTHER" id="PTHR47371">
    <property type="entry name" value="LIPOTEICHOIC ACID SYNTHASE"/>
    <property type="match status" value="1"/>
</dbReference>
<evidence type="ECO:0000313" key="9">
    <source>
        <dbReference type="EMBL" id="MQN01933.1"/>
    </source>
</evidence>
<evidence type="ECO:0000259" key="8">
    <source>
        <dbReference type="Pfam" id="PF00884"/>
    </source>
</evidence>
<feature type="transmembrane region" description="Helical" evidence="7">
    <location>
        <begin position="157"/>
        <end position="175"/>
    </location>
</feature>
<evidence type="ECO:0000256" key="3">
    <source>
        <dbReference type="ARBA" id="ARBA00022475"/>
    </source>
</evidence>
<feature type="transmembrane region" description="Helical" evidence="7">
    <location>
        <begin position="124"/>
        <end position="145"/>
    </location>
</feature>
<dbReference type="InterPro" id="IPR017850">
    <property type="entry name" value="Alkaline_phosphatase_core_sf"/>
</dbReference>
<evidence type="ECO:0000256" key="7">
    <source>
        <dbReference type="SAM" id="Phobius"/>
    </source>
</evidence>
<evidence type="ECO:0000256" key="1">
    <source>
        <dbReference type="ARBA" id="ARBA00004651"/>
    </source>
</evidence>
<feature type="transmembrane region" description="Helical" evidence="7">
    <location>
        <begin position="78"/>
        <end position="96"/>
    </location>
</feature>
<keyword evidence="6 7" id="KW-0472">Membrane</keyword>
<keyword evidence="10" id="KW-1185">Reference proteome</keyword>
<dbReference type="Gene3D" id="3.40.720.10">
    <property type="entry name" value="Alkaline Phosphatase, subunit A"/>
    <property type="match status" value="1"/>
</dbReference>
<proteinExistence type="predicted"/>
<evidence type="ECO:0000256" key="5">
    <source>
        <dbReference type="ARBA" id="ARBA00022989"/>
    </source>
</evidence>
<dbReference type="PANTHER" id="PTHR47371:SF3">
    <property type="entry name" value="PHOSPHOGLYCEROL TRANSFERASE I"/>
    <property type="match status" value="1"/>
</dbReference>
<dbReference type="CDD" id="cd16015">
    <property type="entry name" value="LTA_synthase"/>
    <property type="match status" value="1"/>
</dbReference>
<evidence type="ECO:0000256" key="4">
    <source>
        <dbReference type="ARBA" id="ARBA00022692"/>
    </source>
</evidence>
<keyword evidence="4 7" id="KW-0812">Transmembrane</keyword>
<dbReference type="GO" id="GO:0005886">
    <property type="term" value="C:plasma membrane"/>
    <property type="evidence" value="ECO:0007669"/>
    <property type="project" value="UniProtKB-SubCell"/>
</dbReference>
<dbReference type="InterPro" id="IPR050448">
    <property type="entry name" value="OpgB/LTA_synthase_biosynth"/>
</dbReference>
<dbReference type="SUPFAM" id="SSF53649">
    <property type="entry name" value="Alkaline phosphatase-like"/>
    <property type="match status" value="1"/>
</dbReference>
<protein>
    <submittedName>
        <fullName evidence="9">Sulfatase-like hydrolase/transferase</fullName>
    </submittedName>
</protein>
<dbReference type="Pfam" id="PF00884">
    <property type="entry name" value="Sulfatase"/>
    <property type="match status" value="1"/>
</dbReference>
<keyword evidence="5 7" id="KW-1133">Transmembrane helix</keyword>
<comment type="caution">
    <text evidence="9">The sequence shown here is derived from an EMBL/GenBank/DDBJ whole genome shotgun (WGS) entry which is preliminary data.</text>
</comment>
<gene>
    <name evidence="9" type="ORF">FRC54_08535</name>
</gene>
<evidence type="ECO:0000256" key="6">
    <source>
        <dbReference type="ARBA" id="ARBA00023136"/>
    </source>
</evidence>
<keyword evidence="3" id="KW-1003">Cell membrane</keyword>
<comment type="subcellular location">
    <subcellularLocation>
        <location evidence="1">Cell membrane</location>
        <topology evidence="1">Multi-pass membrane protein</topology>
    </subcellularLocation>
</comment>
<accession>A0A6N7J1H5</accession>
<dbReference type="InterPro" id="IPR000917">
    <property type="entry name" value="Sulfatase_N"/>
</dbReference>
<dbReference type="GO" id="GO:0016740">
    <property type="term" value="F:transferase activity"/>
    <property type="evidence" value="ECO:0007669"/>
    <property type="project" value="UniProtKB-KW"/>
</dbReference>
<feature type="transmembrane region" description="Helical" evidence="7">
    <location>
        <begin position="12"/>
        <end position="30"/>
    </location>
</feature>
<comment type="pathway">
    <text evidence="2">Cell wall biogenesis; lipoteichoic acid biosynthesis.</text>
</comment>
<dbReference type="Proteomes" id="UP000460257">
    <property type="component" value="Unassembled WGS sequence"/>
</dbReference>
<reference evidence="9" key="1">
    <citation type="journal article" date="2020" name="Appl. Environ. Microbiol.">
        <title>Medium-Chain Fatty Acid Synthesis by 'Candidatus Weimeria bifida' gen. nov., sp. nov., and 'Candidatus Pseudoramibacter fermentans' sp. nov.</title>
        <authorList>
            <person name="Scarborough M.J."/>
            <person name="Myers K.S."/>
            <person name="Donohue T.J."/>
            <person name="Noguera D.R."/>
        </authorList>
    </citation>
    <scope>NUCLEOTIDE SEQUENCE</scope>
    <source>
        <strain evidence="9">LCO1.1</strain>
    </source>
</reference>
<sequence>MKSRWTRFSTFFEKYALILHIPLAMLLVLVNESLSRHSLIEGLGFITNHPGPFLYNSYIIYVILLLVFLSPRRLFMRLVMMAIVILFGIINCIILNNRVTPFGFTDFAMVGDLLTMQNTKYFTAQQAGICLIAILIFVFLMVMLHMHGKKQKVRSKLWVRILTCAIGFASLFPVTKICQKTGVVQTYFGNLAQGYLDNGYAYGFAMSVAGRGMNQPTGYSAKSVENIVEDTSKGKSKMGKVKPNVIVVLLESCFDVNEYPALSYNKDPIPYFHKLEKNYSTGHLTVPVVGAGTCNTEFEMLTGMSCKFFGPGEYPQKTVLKKRDCESTADVIKKLGYGTHVVHNNGGNFYSRANAFSKMGFDTFTSKELLDITDYTPLNTWPTDDILVGATKDALDSTKGPDYCYTITVGTHGDYPKEKVIENPKIKVKVKGVSEERQNQWEYYCNMLNNMDRFLKEYTAMLSKRGEPTLLICFGDHLPTMGLQNKDVKQKDIYQTKYITWNNFGMKKKDQDLTAYQLVSTYFDRLGIHGGTVVDYNQTMTERGISGKSQKYLKNLQMLQYDLLYGKRYAYHGIDMYPPSDLVMGIRPVKIDRIYSYDNQLHIYGENFTPWSKVYVNGEKVNTTYESGQVLTINSKGVSNGAHIVVNQMGSNNTIFRSSNEFELKLAAEDQQ</sequence>
<evidence type="ECO:0000313" key="10">
    <source>
        <dbReference type="Proteomes" id="UP000460257"/>
    </source>
</evidence>
<dbReference type="GO" id="GO:0016787">
    <property type="term" value="F:hydrolase activity"/>
    <property type="evidence" value="ECO:0007669"/>
    <property type="project" value="UniProtKB-KW"/>
</dbReference>
<organism evidence="9 10">
    <name type="scientific">Candidatus Weimeria bifida</name>
    <dbReference type="NCBI Taxonomy" id="2599074"/>
    <lineage>
        <taxon>Bacteria</taxon>
        <taxon>Bacillati</taxon>
        <taxon>Bacillota</taxon>
        <taxon>Clostridia</taxon>
        <taxon>Lachnospirales</taxon>
        <taxon>Lachnospiraceae</taxon>
        <taxon>Candidatus Weimeria</taxon>
    </lineage>
</organism>
<dbReference type="EMBL" id="VOGC01000007">
    <property type="protein sequence ID" value="MQN01933.1"/>
    <property type="molecule type" value="Genomic_DNA"/>
</dbReference>
<feature type="domain" description="Sulfatase N-terminal" evidence="8">
    <location>
        <begin position="243"/>
        <end position="528"/>
    </location>
</feature>
<feature type="transmembrane region" description="Helical" evidence="7">
    <location>
        <begin position="53"/>
        <end position="71"/>
    </location>
</feature>
<evidence type="ECO:0000256" key="2">
    <source>
        <dbReference type="ARBA" id="ARBA00004936"/>
    </source>
</evidence>
<name>A0A6N7J1H5_9FIRM</name>